<reference evidence="2 3" key="1">
    <citation type="submission" date="2019-07" db="EMBL/GenBank/DDBJ databases">
        <title>Rufibacter sp. nov., isolated from lake sediment.</title>
        <authorList>
            <person name="Qu J.-H."/>
        </authorList>
    </citation>
    <scope>NUCLEOTIDE SEQUENCE [LARGE SCALE GENOMIC DNA]</scope>
    <source>
        <strain evidence="2 3">NBS58-1</strain>
    </source>
</reference>
<dbReference type="Pfam" id="PF03992">
    <property type="entry name" value="ABM"/>
    <property type="match status" value="1"/>
</dbReference>
<dbReference type="GO" id="GO:0004497">
    <property type="term" value="F:monooxygenase activity"/>
    <property type="evidence" value="ECO:0007669"/>
    <property type="project" value="UniProtKB-KW"/>
</dbReference>
<dbReference type="InterPro" id="IPR011008">
    <property type="entry name" value="Dimeric_a/b-barrel"/>
</dbReference>
<keyword evidence="3" id="KW-1185">Reference proteome</keyword>
<dbReference type="EMBL" id="VKKY01000003">
    <property type="protein sequence ID" value="KAA3436935.1"/>
    <property type="molecule type" value="Genomic_DNA"/>
</dbReference>
<protein>
    <submittedName>
        <fullName evidence="2">Antibiotic biosynthesis monooxygenase</fullName>
    </submittedName>
</protein>
<dbReference type="Proteomes" id="UP000324133">
    <property type="component" value="Unassembled WGS sequence"/>
</dbReference>
<dbReference type="AlphaFoldDB" id="A0A5B6TAG8"/>
<dbReference type="Gene3D" id="3.30.70.100">
    <property type="match status" value="1"/>
</dbReference>
<keyword evidence="2" id="KW-0503">Monooxygenase</keyword>
<sequence length="103" mass="12050">MSAYIVNASFETDKEHEAYLAQKCQHDLEESHGATGLISFEIWKREHPQAVEYVLVSKWNSKDDFKAWISREEHVQGHKDQRQTKDDAKPKLTKKLTYFEGVL</sequence>
<comment type="caution">
    <text evidence="2">The sequence shown here is derived from an EMBL/GenBank/DDBJ whole genome shotgun (WGS) entry which is preliminary data.</text>
</comment>
<dbReference type="InterPro" id="IPR007138">
    <property type="entry name" value="ABM_dom"/>
</dbReference>
<feature type="domain" description="ABM" evidence="1">
    <location>
        <begin position="4"/>
        <end position="99"/>
    </location>
</feature>
<evidence type="ECO:0000313" key="3">
    <source>
        <dbReference type="Proteomes" id="UP000324133"/>
    </source>
</evidence>
<dbReference type="RefSeq" id="WP_149092876.1">
    <property type="nucleotide sequence ID" value="NZ_VKKY01000003.1"/>
</dbReference>
<keyword evidence="2" id="KW-0560">Oxidoreductase</keyword>
<accession>A0A5B6TAG8</accession>
<gene>
    <name evidence="2" type="ORF">FOA19_21405</name>
</gene>
<organism evidence="2 3">
    <name type="scientific">Rufibacter hautae</name>
    <dbReference type="NCBI Taxonomy" id="2595005"/>
    <lineage>
        <taxon>Bacteria</taxon>
        <taxon>Pseudomonadati</taxon>
        <taxon>Bacteroidota</taxon>
        <taxon>Cytophagia</taxon>
        <taxon>Cytophagales</taxon>
        <taxon>Hymenobacteraceae</taxon>
        <taxon>Rufibacter</taxon>
    </lineage>
</organism>
<evidence type="ECO:0000313" key="2">
    <source>
        <dbReference type="EMBL" id="KAA3436935.1"/>
    </source>
</evidence>
<dbReference type="SUPFAM" id="SSF54909">
    <property type="entry name" value="Dimeric alpha+beta barrel"/>
    <property type="match status" value="1"/>
</dbReference>
<dbReference type="PROSITE" id="PS51725">
    <property type="entry name" value="ABM"/>
    <property type="match status" value="1"/>
</dbReference>
<name>A0A5B6TAG8_9BACT</name>
<proteinExistence type="predicted"/>
<dbReference type="OrthoDB" id="2361265at2"/>
<evidence type="ECO:0000259" key="1">
    <source>
        <dbReference type="PROSITE" id="PS51725"/>
    </source>
</evidence>